<dbReference type="InterPro" id="IPR001867">
    <property type="entry name" value="OmpR/PhoB-type_DNA-bd"/>
</dbReference>
<dbReference type="GO" id="GO:0000160">
    <property type="term" value="P:phosphorelay signal transduction system"/>
    <property type="evidence" value="ECO:0007669"/>
    <property type="project" value="InterPro"/>
</dbReference>
<dbReference type="InterPro" id="IPR016032">
    <property type="entry name" value="Sig_transdc_resp-reg_C-effctor"/>
</dbReference>
<evidence type="ECO:0000256" key="3">
    <source>
        <dbReference type="SAM" id="MobiDB-lite"/>
    </source>
</evidence>
<dbReference type="AlphaFoldDB" id="A0A1H1I813"/>
<dbReference type="SMART" id="SM00862">
    <property type="entry name" value="Trans_reg_C"/>
    <property type="match status" value="1"/>
</dbReference>
<dbReference type="Gene3D" id="3.40.50.300">
    <property type="entry name" value="P-loop containing nucleotide triphosphate hydrolases"/>
    <property type="match status" value="1"/>
</dbReference>
<dbReference type="PANTHER" id="PTHR47691:SF3">
    <property type="entry name" value="HTH-TYPE TRANSCRIPTIONAL REGULATOR RV0890C-RELATED"/>
    <property type="match status" value="1"/>
</dbReference>
<dbReference type="SUPFAM" id="SSF46894">
    <property type="entry name" value="C-terminal effector domain of the bipartite response regulators"/>
    <property type="match status" value="1"/>
</dbReference>
<dbReference type="InterPro" id="IPR027417">
    <property type="entry name" value="P-loop_NTPase"/>
</dbReference>
<dbReference type="GO" id="GO:0006355">
    <property type="term" value="P:regulation of DNA-templated transcription"/>
    <property type="evidence" value="ECO:0007669"/>
    <property type="project" value="InterPro"/>
</dbReference>
<feature type="domain" description="OmpR/PhoB-type" evidence="4">
    <location>
        <begin position="1"/>
        <end position="93"/>
    </location>
</feature>
<dbReference type="PRINTS" id="PR00364">
    <property type="entry name" value="DISEASERSIST"/>
</dbReference>
<dbReference type="OrthoDB" id="9082352at2"/>
<dbReference type="Pfam" id="PF00486">
    <property type="entry name" value="Trans_reg_C"/>
    <property type="match status" value="1"/>
</dbReference>
<organism evidence="5 6">
    <name type="scientific">Paraburkholderia fungorum</name>
    <dbReference type="NCBI Taxonomy" id="134537"/>
    <lineage>
        <taxon>Bacteria</taxon>
        <taxon>Pseudomonadati</taxon>
        <taxon>Pseudomonadota</taxon>
        <taxon>Betaproteobacteria</taxon>
        <taxon>Burkholderiales</taxon>
        <taxon>Burkholderiaceae</taxon>
        <taxon>Paraburkholderia</taxon>
    </lineage>
</organism>
<dbReference type="GO" id="GO:0003677">
    <property type="term" value="F:DNA binding"/>
    <property type="evidence" value="ECO:0007669"/>
    <property type="project" value="UniProtKB-UniRule"/>
</dbReference>
<dbReference type="InterPro" id="IPR036388">
    <property type="entry name" value="WH-like_DNA-bd_sf"/>
</dbReference>
<sequence>MKIGELEVVRDSRQVLRNGVAVSLGSRAYDLLQVLLDANGEVIPTQEILAKVWPSTVVEENNIQVHICALRRLLGENRHLIQTVSGRGYRMARPASVVAEPPAPAGNPHAEIITQPDFSLPHTSGPLFGRETCTERLIAAISEGEDAVITLVGPAGVGKSRLALEVARHFADHGEIGVSYLALASHSSEKEVYDMIGAALEPVGAEPVTACTVRPSGPTALLVLDDCDRLCHAAIRALSDSETFRRLSRTVVLLTTRTPLRMSMERVVKIPSLLAVPRRGTVDAALEMFVSRVRCFDPRMDLTDAFMESARHLVEQMDGLPLAIELAAHHTSMLGIESISRLLEQNVDLSSSDLRRMTDSRHESLGMALMWTWPSLGVLPRTILTALLDAGAEADLGELHNIAERSGLQPESALEAISDLVENSFLNPAYKGLSVTYRIPNTVQRFLSQQRQAEPTSSAPTLADLRAPNGVRSAPLLPDRHAGKSPDNSSDNAISRKRHAAASRPGGTVRRS</sequence>
<dbReference type="CDD" id="cd00383">
    <property type="entry name" value="trans_reg_C"/>
    <property type="match status" value="1"/>
</dbReference>
<feature type="region of interest" description="Disordered" evidence="3">
    <location>
        <begin position="448"/>
        <end position="512"/>
    </location>
</feature>
<dbReference type="EMBL" id="FNKP01000002">
    <property type="protein sequence ID" value="SDR33810.1"/>
    <property type="molecule type" value="Genomic_DNA"/>
</dbReference>
<gene>
    <name evidence="5" type="ORF">SAMN05443245_4794</name>
</gene>
<dbReference type="GO" id="GO:0043531">
    <property type="term" value="F:ADP binding"/>
    <property type="evidence" value="ECO:0007669"/>
    <property type="project" value="InterPro"/>
</dbReference>
<proteinExistence type="predicted"/>
<dbReference type="SUPFAM" id="SSF52540">
    <property type="entry name" value="P-loop containing nucleoside triphosphate hydrolases"/>
    <property type="match status" value="1"/>
</dbReference>
<feature type="DNA-binding region" description="OmpR/PhoB-type" evidence="2">
    <location>
        <begin position="1"/>
        <end position="93"/>
    </location>
</feature>
<protein>
    <submittedName>
        <fullName evidence="5">Transcriptional regulatory protein, C terminal</fullName>
    </submittedName>
</protein>
<reference evidence="6" key="1">
    <citation type="submission" date="2016-10" db="EMBL/GenBank/DDBJ databases">
        <authorList>
            <person name="Varghese N."/>
        </authorList>
    </citation>
    <scope>NUCLEOTIDE SEQUENCE [LARGE SCALE GENOMIC DNA]</scope>
    <source>
        <strain evidence="6">GAS106B</strain>
    </source>
</reference>
<evidence type="ECO:0000256" key="1">
    <source>
        <dbReference type="ARBA" id="ARBA00023125"/>
    </source>
</evidence>
<dbReference type="Gene3D" id="1.10.10.10">
    <property type="entry name" value="Winged helix-like DNA-binding domain superfamily/Winged helix DNA-binding domain"/>
    <property type="match status" value="1"/>
</dbReference>
<dbReference type="PROSITE" id="PS51755">
    <property type="entry name" value="OMPR_PHOB"/>
    <property type="match status" value="1"/>
</dbReference>
<dbReference type="Proteomes" id="UP000183487">
    <property type="component" value="Unassembled WGS sequence"/>
</dbReference>
<dbReference type="PANTHER" id="PTHR47691">
    <property type="entry name" value="REGULATOR-RELATED"/>
    <property type="match status" value="1"/>
</dbReference>
<evidence type="ECO:0000256" key="2">
    <source>
        <dbReference type="PROSITE-ProRule" id="PRU01091"/>
    </source>
</evidence>
<dbReference type="SMART" id="SM00382">
    <property type="entry name" value="AAA"/>
    <property type="match status" value="1"/>
</dbReference>
<dbReference type="RefSeq" id="WP_074769231.1">
    <property type="nucleotide sequence ID" value="NZ_FNKP01000002.1"/>
</dbReference>
<keyword evidence="1 2" id="KW-0238">DNA-binding</keyword>
<evidence type="ECO:0000313" key="6">
    <source>
        <dbReference type="Proteomes" id="UP000183487"/>
    </source>
</evidence>
<accession>A0A1H1I813</accession>
<name>A0A1H1I813_9BURK</name>
<keyword evidence="6" id="KW-1185">Reference proteome</keyword>
<dbReference type="InterPro" id="IPR003593">
    <property type="entry name" value="AAA+_ATPase"/>
</dbReference>
<feature type="compositionally biased region" description="Polar residues" evidence="3">
    <location>
        <begin position="448"/>
        <end position="460"/>
    </location>
</feature>
<evidence type="ECO:0000259" key="4">
    <source>
        <dbReference type="PROSITE" id="PS51755"/>
    </source>
</evidence>
<evidence type="ECO:0000313" key="5">
    <source>
        <dbReference type="EMBL" id="SDR33810.1"/>
    </source>
</evidence>